<name>A0A6B0VTE6_9EURY</name>
<dbReference type="OrthoDB" id="346054at2157"/>
<dbReference type="AlphaFoldDB" id="A0A6B0VTE6"/>
<gene>
    <name evidence="1" type="ORF">GS429_20650</name>
</gene>
<evidence type="ECO:0000313" key="1">
    <source>
        <dbReference type="EMBL" id="MXV64433.1"/>
    </source>
</evidence>
<dbReference type="EMBL" id="WUYX01000071">
    <property type="protein sequence ID" value="MXV64433.1"/>
    <property type="molecule type" value="Genomic_DNA"/>
</dbReference>
<protein>
    <submittedName>
        <fullName evidence="1">Uncharacterized protein</fullName>
    </submittedName>
</protein>
<proteinExistence type="predicted"/>
<comment type="caution">
    <text evidence="1">The sequence shown here is derived from an EMBL/GenBank/DDBJ whole genome shotgun (WGS) entry which is preliminary data.</text>
</comment>
<reference evidence="1 2" key="1">
    <citation type="submission" date="2020-01" db="EMBL/GenBank/DDBJ databases">
        <title>Natronorubrum sp. JWXQ-INN 674 isolated from Inner Mongolia Autonomous Region of China.</title>
        <authorList>
            <person name="Xue Q."/>
        </authorList>
    </citation>
    <scope>NUCLEOTIDE SEQUENCE [LARGE SCALE GENOMIC DNA]</scope>
    <source>
        <strain evidence="1 2">JWXQ-INN-674</strain>
    </source>
</reference>
<sequence length="104" mass="11905">MISVIIYTDPFDGPTEVARVTIEGEVIRDGPTADRIRTRLKDDLDPINRHCTDGRDLLRYIKGSYSSGYKIALYDSEDSAEIIEGFSDEEYEEWNESTEYDTSL</sequence>
<evidence type="ECO:0000313" key="2">
    <source>
        <dbReference type="Proteomes" id="UP000434101"/>
    </source>
</evidence>
<dbReference type="RefSeq" id="WP_160067757.1">
    <property type="nucleotide sequence ID" value="NZ_WUYX01000071.1"/>
</dbReference>
<dbReference type="Proteomes" id="UP000434101">
    <property type="component" value="Unassembled WGS sequence"/>
</dbReference>
<keyword evidence="2" id="KW-1185">Reference proteome</keyword>
<accession>A0A6B0VTE6</accession>
<organism evidence="1 2">
    <name type="scientific">Natronorubrum halalkaliphilum</name>
    <dbReference type="NCBI Taxonomy" id="2691917"/>
    <lineage>
        <taxon>Archaea</taxon>
        <taxon>Methanobacteriati</taxon>
        <taxon>Methanobacteriota</taxon>
        <taxon>Stenosarchaea group</taxon>
        <taxon>Halobacteria</taxon>
        <taxon>Halobacteriales</taxon>
        <taxon>Natrialbaceae</taxon>
        <taxon>Natronorubrum</taxon>
    </lineage>
</organism>